<evidence type="ECO:0000256" key="2">
    <source>
        <dbReference type="SAM" id="SignalP"/>
    </source>
</evidence>
<evidence type="ECO:0000313" key="3">
    <source>
        <dbReference type="EMBL" id="AUT76039.1"/>
    </source>
</evidence>
<dbReference type="RefSeq" id="WP_103154269.1">
    <property type="nucleotide sequence ID" value="NZ_CP026108.1"/>
</dbReference>
<dbReference type="Proteomes" id="UP000236649">
    <property type="component" value="Chromosome 4"/>
</dbReference>
<dbReference type="AlphaFoldDB" id="A0AAN1JN18"/>
<evidence type="ECO:0008006" key="5">
    <source>
        <dbReference type="Google" id="ProtNLM"/>
    </source>
</evidence>
<evidence type="ECO:0000256" key="1">
    <source>
        <dbReference type="SAM" id="MobiDB-lite"/>
    </source>
</evidence>
<feature type="chain" id="PRO_5042899408" description="DUF4148 domain-containing protein" evidence="2">
    <location>
        <begin position="22"/>
        <end position="86"/>
    </location>
</feature>
<feature type="signal peptide" evidence="2">
    <location>
        <begin position="1"/>
        <end position="21"/>
    </location>
</feature>
<dbReference type="GeneID" id="55536076"/>
<protein>
    <recommendedName>
        <fullName evidence="5">DUF4148 domain-containing protein</fullName>
    </recommendedName>
</protein>
<feature type="region of interest" description="Disordered" evidence="1">
    <location>
        <begin position="37"/>
        <end position="67"/>
    </location>
</feature>
<organism evidence="3 4">
    <name type="scientific">Paraburkholderia hospita</name>
    <dbReference type="NCBI Taxonomy" id="169430"/>
    <lineage>
        <taxon>Bacteria</taxon>
        <taxon>Pseudomonadati</taxon>
        <taxon>Pseudomonadota</taxon>
        <taxon>Betaproteobacteria</taxon>
        <taxon>Burkholderiales</taxon>
        <taxon>Burkholderiaceae</taxon>
        <taxon>Paraburkholderia</taxon>
    </lineage>
</organism>
<proteinExistence type="predicted"/>
<keyword evidence="2" id="KW-0732">Signal</keyword>
<dbReference type="EMBL" id="CP026108">
    <property type="protein sequence ID" value="AUT76039.1"/>
    <property type="molecule type" value="Genomic_DNA"/>
</dbReference>
<reference evidence="3 4" key="1">
    <citation type="submission" date="2018-01" db="EMBL/GenBank/DDBJ databases">
        <title>Species boundaries and ecological features among Paraburkholderia terrae DSMZ17804T, P. hospita DSMZ17164T and P. caribensis DSMZ13236T.</title>
        <authorList>
            <person name="Pratama A.A."/>
        </authorList>
    </citation>
    <scope>NUCLEOTIDE SEQUENCE [LARGE SCALE GENOMIC DNA]</scope>
    <source>
        <strain evidence="3 4">DSM 17164</strain>
    </source>
</reference>
<dbReference type="KEGG" id="phs:C2L64_48365"/>
<name>A0AAN1JN18_9BURK</name>
<accession>A0AAN1JN18</accession>
<sequence length="86" mass="9062">MKIVQLVVAASIALTTAPSFAQSTPLPANDEVRAQLAQEKSMYGYSDADDLTPTATSGSKPTVAPPHQITGLELGRYSLSVVRPSF</sequence>
<evidence type="ECO:0000313" key="4">
    <source>
        <dbReference type="Proteomes" id="UP000236649"/>
    </source>
</evidence>
<gene>
    <name evidence="3" type="ORF">C2L64_48365</name>
</gene>